<dbReference type="InterPro" id="IPR059025">
    <property type="entry name" value="STB6_N"/>
</dbReference>
<evidence type="ECO:0000313" key="4">
    <source>
        <dbReference type="Proteomes" id="UP000034291"/>
    </source>
</evidence>
<dbReference type="OrthoDB" id="19806at2759"/>
<dbReference type="Pfam" id="PF25995">
    <property type="entry name" value="STB6_N"/>
    <property type="match status" value="1"/>
</dbReference>
<keyword evidence="4" id="KW-1185">Reference proteome</keyword>
<name>A0A0F8UXY8_9EURO</name>
<protein>
    <recommendedName>
        <fullName evidence="2">STB6-like N-terminal domain-containing protein</fullName>
    </recommendedName>
</protein>
<evidence type="ECO:0000313" key="3">
    <source>
        <dbReference type="EMBL" id="KKK24369.1"/>
    </source>
</evidence>
<feature type="compositionally biased region" description="Polar residues" evidence="1">
    <location>
        <begin position="31"/>
        <end position="54"/>
    </location>
</feature>
<dbReference type="GO" id="GO:0070822">
    <property type="term" value="C:Sin3-type complex"/>
    <property type="evidence" value="ECO:0007669"/>
    <property type="project" value="TreeGrafter"/>
</dbReference>
<proteinExistence type="predicted"/>
<feature type="region of interest" description="Disordered" evidence="1">
    <location>
        <begin position="557"/>
        <end position="576"/>
    </location>
</feature>
<feature type="region of interest" description="Disordered" evidence="1">
    <location>
        <begin position="30"/>
        <end position="64"/>
    </location>
</feature>
<gene>
    <name evidence="3" type="ORF">ARAM_000879</name>
</gene>
<dbReference type="PANTHER" id="PTHR31011">
    <property type="entry name" value="PROTEIN STB2-RELATED"/>
    <property type="match status" value="1"/>
</dbReference>
<reference evidence="3 4" key="1">
    <citation type="submission" date="2015-02" db="EMBL/GenBank/DDBJ databases">
        <title>Draft Genome Sequences of Two Closely-Related Aflatoxigenic Aspergillus Species Obtained from the Cote d'Ivoire.</title>
        <authorList>
            <person name="Moore G.G."/>
            <person name="Beltz S.B."/>
            <person name="Mack B.M."/>
        </authorList>
    </citation>
    <scope>NUCLEOTIDE SEQUENCE [LARGE SCALE GENOMIC DNA]</scope>
    <source>
        <strain evidence="3 4">SRRC1468</strain>
    </source>
</reference>
<dbReference type="EMBL" id="JZBS01001028">
    <property type="protein sequence ID" value="KKK24369.1"/>
    <property type="molecule type" value="Genomic_DNA"/>
</dbReference>
<dbReference type="PANTHER" id="PTHR31011:SF2">
    <property type="entry name" value="PROTEIN STB2-RELATED"/>
    <property type="match status" value="1"/>
</dbReference>
<sequence length="921" mass="102473">MHHLFYVRAVKTCAAFTLMSPAPALIGAQAASPTMNRDSTRPSTHAQDSPSSHRNGLEKQSPRHGHRKLVFTDPVALRYLEEDPLTVVLHRHLSLEGYEIYIVEQWACSRIHPTFIITTYTGDSSHKVFVGILGVPTDESIWSPRLKLYFNAVKKCQLREKETPLGTVMVTDLNSFPSGLSVIPVPNGDIIRHKEDFIVNENLKRLGCAGRAGLKLQPPSSATAAKFYQLYRTSERVPLYSAVMELVKQCQIALMMFGNLAPEYVDGLLCDITEAAIGDWWTDIGMDLFNIEPSDGALGPTTAAALLGTLMGARNRLHAFGAPVGKDAFDISNLKRGIGSFQKSQKIKRTRRLDRQTLDRLHRATAKAANAEGWTDAVKSTMAELSGHGGEMVMGMVRGREKGNIADIETLDIDNFAQLVTGERSKWLWRGKPRKSAIDDGFANGPPAADMVFTTDDQGGYVWTSRKRHSNEDLAIDRTFQGSDRIWRQSEAAVPPEDRDQNLSRMVIKGVSGKVSDARIGFGKFKDAVGLPGLRSHLQKQLKDGVDLGAEVAQIPSTESDLEVPQLRKTPETSIQSEYEKAPAIESQTQNEDLQVEPPLSPLAQKPSEQITPAITVDTAASNDDTDVSRKGSLLRMDEELLDLNPTKTRSTDASAEREGSTASVSGVMALRRPQSCIELSFKDDYERRNSYWPRHLSFSTVEEVVLGREELGEDTLYERTNATLEEAILREDLLASDAQISSSRIQNLKLHTVPWVEDQVSSVDRLNRILYETHEKLNGSYLERFELYQQVREQSNDLLGEEHSYLTDHMRQVEMLGAKLDYELHALESKVEDVEAGLGEVERHVDDIETRIKALIRGEEDKQHNSAVIENFDNSCAPLPPEEGLKNGSPPPRKNIAQNTVAVFKSHRQVSKIPDPQGQT</sequence>
<dbReference type="STRING" id="308745.A0A0F8UXY8"/>
<dbReference type="InterPro" id="IPR038919">
    <property type="entry name" value="STB2/STB2"/>
</dbReference>
<comment type="caution">
    <text evidence="3">The sequence shown here is derived from an EMBL/GenBank/DDBJ whole genome shotgun (WGS) entry which is preliminary data.</text>
</comment>
<accession>A0A0F8UXY8</accession>
<evidence type="ECO:0000259" key="2">
    <source>
        <dbReference type="Pfam" id="PF25995"/>
    </source>
</evidence>
<dbReference type="Proteomes" id="UP000034291">
    <property type="component" value="Unassembled WGS sequence"/>
</dbReference>
<organism evidence="3 4">
    <name type="scientific">Aspergillus rambellii</name>
    <dbReference type="NCBI Taxonomy" id="308745"/>
    <lineage>
        <taxon>Eukaryota</taxon>
        <taxon>Fungi</taxon>
        <taxon>Dikarya</taxon>
        <taxon>Ascomycota</taxon>
        <taxon>Pezizomycotina</taxon>
        <taxon>Eurotiomycetes</taxon>
        <taxon>Eurotiomycetidae</taxon>
        <taxon>Eurotiales</taxon>
        <taxon>Aspergillaceae</taxon>
        <taxon>Aspergillus</taxon>
        <taxon>Aspergillus subgen. Nidulantes</taxon>
    </lineage>
</organism>
<dbReference type="AlphaFoldDB" id="A0A0F8UXY8"/>
<feature type="domain" description="STB6-like N-terminal" evidence="2">
    <location>
        <begin position="68"/>
        <end position="206"/>
    </location>
</feature>
<evidence type="ECO:0000256" key="1">
    <source>
        <dbReference type="SAM" id="MobiDB-lite"/>
    </source>
</evidence>